<dbReference type="CDD" id="cd13597">
    <property type="entry name" value="PBP2_lipoprotein_Tp32"/>
    <property type="match status" value="1"/>
</dbReference>
<proteinExistence type="inferred from homology"/>
<organism evidence="9 10">
    <name type="scientific">Clostridium intestinale DSM 6191</name>
    <dbReference type="NCBI Taxonomy" id="1121320"/>
    <lineage>
        <taxon>Bacteria</taxon>
        <taxon>Bacillati</taxon>
        <taxon>Bacillota</taxon>
        <taxon>Clostridia</taxon>
        <taxon>Eubacteriales</taxon>
        <taxon>Clostridiaceae</taxon>
        <taxon>Clostridium</taxon>
    </lineage>
</organism>
<keyword evidence="2 8" id="KW-0732">Signal</keyword>
<evidence type="ECO:0000313" key="9">
    <source>
        <dbReference type="EMBL" id="SHH99839.1"/>
    </source>
</evidence>
<feature type="lipid moiety-binding region" description="S-diacylglycerol cysteine" evidence="7">
    <location>
        <position position="22"/>
    </location>
</feature>
<evidence type="ECO:0000256" key="6">
    <source>
        <dbReference type="PIRNR" id="PIRNR002854"/>
    </source>
</evidence>
<evidence type="ECO:0000256" key="8">
    <source>
        <dbReference type="SAM" id="SignalP"/>
    </source>
</evidence>
<evidence type="ECO:0000256" key="2">
    <source>
        <dbReference type="ARBA" id="ARBA00022729"/>
    </source>
</evidence>
<dbReference type="RefSeq" id="WP_073018190.1">
    <property type="nucleotide sequence ID" value="NZ_FQXU01000005.1"/>
</dbReference>
<sequence length="265" mass="29036">MKRKGLLSILLVGALAFSLTACGKKEDKTIKIGVTPVPHEEIVNEIKPLVEAKGYKLEIIEFNDYVTPNTALAEKELDANFFQHVPYLEETNKEKGLDLTWVAKIHIEPMGLYSKKVTKFADIKDGANIAIPNDASNGSRALKLLADNGLFKVKDAELISPADITENPKNIKITELDAAQLPRTLDDAKVDAAVINTNYALDAGLNPVKDALVIESKDSPYANVLAVRKGDEETEKTKILKEALTSSDVKTFIEKKYDGSIVPAF</sequence>
<dbReference type="Pfam" id="PF03180">
    <property type="entry name" value="Lipoprotein_9"/>
    <property type="match status" value="1"/>
</dbReference>
<dbReference type="EMBL" id="FQXU01000005">
    <property type="protein sequence ID" value="SHH99839.1"/>
    <property type="molecule type" value="Genomic_DNA"/>
</dbReference>
<accession>A0A1M5XJB6</accession>
<evidence type="ECO:0000256" key="7">
    <source>
        <dbReference type="PIRSR" id="PIRSR002854-1"/>
    </source>
</evidence>
<feature type="signal peptide" evidence="8">
    <location>
        <begin position="1"/>
        <end position="21"/>
    </location>
</feature>
<feature type="chain" id="PRO_5038633520" description="Lipoprotein" evidence="8">
    <location>
        <begin position="22"/>
        <end position="265"/>
    </location>
</feature>
<dbReference type="SUPFAM" id="SSF53850">
    <property type="entry name" value="Periplasmic binding protein-like II"/>
    <property type="match status" value="1"/>
</dbReference>
<keyword evidence="5 6" id="KW-0449">Lipoprotein</keyword>
<gene>
    <name evidence="9" type="ORF">SAMN02745941_01459</name>
</gene>
<evidence type="ECO:0000256" key="3">
    <source>
        <dbReference type="ARBA" id="ARBA00023136"/>
    </source>
</evidence>
<dbReference type="PANTHER" id="PTHR30429:SF0">
    <property type="entry name" value="METHIONINE-BINDING LIPOPROTEIN METQ"/>
    <property type="match status" value="1"/>
</dbReference>
<comment type="subcellular location">
    <subcellularLocation>
        <location evidence="1">Membrane</location>
        <topology evidence="1">Lipid-anchor</topology>
    </subcellularLocation>
</comment>
<dbReference type="InterPro" id="IPR004872">
    <property type="entry name" value="Lipoprotein_NlpA"/>
</dbReference>
<dbReference type="AlphaFoldDB" id="A0A1M5XJB6"/>
<comment type="similarity">
    <text evidence="6">Belongs to the nlpA lipoprotein family.</text>
</comment>
<dbReference type="Proteomes" id="UP000184241">
    <property type="component" value="Unassembled WGS sequence"/>
</dbReference>
<dbReference type="PIRSF" id="PIRSF002854">
    <property type="entry name" value="MetQ"/>
    <property type="match status" value="1"/>
</dbReference>
<dbReference type="Gene3D" id="3.40.190.10">
    <property type="entry name" value="Periplasmic binding protein-like II"/>
    <property type="match status" value="2"/>
</dbReference>
<keyword evidence="3" id="KW-0472">Membrane</keyword>
<name>A0A1M5XJB6_9CLOT</name>
<evidence type="ECO:0000256" key="4">
    <source>
        <dbReference type="ARBA" id="ARBA00023139"/>
    </source>
</evidence>
<evidence type="ECO:0000256" key="1">
    <source>
        <dbReference type="ARBA" id="ARBA00004635"/>
    </source>
</evidence>
<reference evidence="9 10" key="1">
    <citation type="submission" date="2016-11" db="EMBL/GenBank/DDBJ databases">
        <authorList>
            <person name="Jaros S."/>
            <person name="Januszkiewicz K."/>
            <person name="Wedrychowicz H."/>
        </authorList>
    </citation>
    <scope>NUCLEOTIDE SEQUENCE [LARGE SCALE GENOMIC DNA]</scope>
    <source>
        <strain evidence="9 10">DSM 6191</strain>
    </source>
</reference>
<dbReference type="GO" id="GO:0016020">
    <property type="term" value="C:membrane"/>
    <property type="evidence" value="ECO:0007669"/>
    <property type="project" value="UniProtKB-SubCell"/>
</dbReference>
<evidence type="ECO:0000313" key="10">
    <source>
        <dbReference type="Proteomes" id="UP000184241"/>
    </source>
</evidence>
<protein>
    <recommendedName>
        <fullName evidence="6">Lipoprotein</fullName>
    </recommendedName>
</protein>
<dbReference type="PANTHER" id="PTHR30429">
    <property type="entry name" value="D-METHIONINE-BINDING LIPOPROTEIN METQ"/>
    <property type="match status" value="1"/>
</dbReference>
<evidence type="ECO:0000256" key="5">
    <source>
        <dbReference type="ARBA" id="ARBA00023288"/>
    </source>
</evidence>
<dbReference type="PROSITE" id="PS51257">
    <property type="entry name" value="PROKAR_LIPOPROTEIN"/>
    <property type="match status" value="1"/>
</dbReference>
<keyword evidence="4" id="KW-0564">Palmitate</keyword>